<gene>
    <name evidence="1" type="ORF">ABY42_11615</name>
</gene>
<dbReference type="PATRIC" id="fig|35746.4.peg.2512"/>
<dbReference type="Proteomes" id="UP000066124">
    <property type="component" value="Chromosome"/>
</dbReference>
<dbReference type="AlphaFoldDB" id="A0A0K1IV58"/>
<accession>A0A0K1IV58</accession>
<organism evidence="1 2">
    <name type="scientific">Haloferax gibbonsii</name>
    <dbReference type="NCBI Taxonomy" id="35746"/>
    <lineage>
        <taxon>Archaea</taxon>
        <taxon>Methanobacteriati</taxon>
        <taxon>Methanobacteriota</taxon>
        <taxon>Stenosarchaea group</taxon>
        <taxon>Halobacteria</taxon>
        <taxon>Halobacteriales</taxon>
        <taxon>Haloferacaceae</taxon>
        <taxon>Haloferax</taxon>
    </lineage>
</organism>
<evidence type="ECO:0000313" key="2">
    <source>
        <dbReference type="Proteomes" id="UP000066124"/>
    </source>
</evidence>
<sequence>MMTVRPYLAGTFGPEGQFLRKTIYENNADDLTILSDEEVEAIVAFYGHIINLQAAVNQSGNESFERNNAFAEAYMQSDVRVWFNHAVEQLYPHVDIDDGLDEVKIPGPAPM</sequence>
<protein>
    <submittedName>
        <fullName evidence="1">Uncharacterized protein</fullName>
    </submittedName>
</protein>
<proteinExistence type="predicted"/>
<dbReference type="EMBL" id="CP011947">
    <property type="protein sequence ID" value="AKU08346.1"/>
    <property type="molecule type" value="Genomic_DNA"/>
</dbReference>
<dbReference type="KEGG" id="hgi:ABY42_11615"/>
<reference evidence="2" key="1">
    <citation type="journal article" date="2015" name="J. Biotechnol.">
        <title>Complete genome sequence of Haloferax gibbonsii strain ARA6, a potential producer of polyhydroxyalkanoates and halocins isolated from Araruama, Rio de Janeiro, Brasil.</title>
        <authorList>
            <person name="Pinto L.H."/>
            <person name="D'Alincourt Carvalho-Assef A.P."/>
            <person name="Vieira R.P."/>
            <person name="Clementino M.M."/>
            <person name="Albano R.M."/>
        </authorList>
    </citation>
    <scope>NUCLEOTIDE SEQUENCE [LARGE SCALE GENOMIC DNA]</scope>
    <source>
        <strain evidence="2">ARA6</strain>
    </source>
</reference>
<name>A0A0K1IV58_HALGI</name>
<evidence type="ECO:0000313" key="1">
    <source>
        <dbReference type="EMBL" id="AKU08346.1"/>
    </source>
</evidence>